<dbReference type="AlphaFoldDB" id="A0A841R4D5"/>
<dbReference type="RefSeq" id="WP_159822363.1">
    <property type="nucleotide sequence ID" value="NZ_CABWNB010000001.1"/>
</dbReference>
<keyword evidence="1" id="KW-1133">Transmembrane helix</keyword>
<keyword evidence="3" id="KW-1185">Reference proteome</keyword>
<feature type="transmembrane region" description="Helical" evidence="1">
    <location>
        <begin position="241"/>
        <end position="259"/>
    </location>
</feature>
<organism evidence="2 3">
    <name type="scientific">Negativicoccus succinicivorans</name>
    <dbReference type="NCBI Taxonomy" id="620903"/>
    <lineage>
        <taxon>Bacteria</taxon>
        <taxon>Bacillati</taxon>
        <taxon>Bacillota</taxon>
        <taxon>Negativicutes</taxon>
        <taxon>Veillonellales</taxon>
        <taxon>Veillonellaceae</taxon>
        <taxon>Negativicoccus</taxon>
    </lineage>
</organism>
<feature type="transmembrane region" description="Helical" evidence="1">
    <location>
        <begin position="121"/>
        <end position="141"/>
    </location>
</feature>
<feature type="transmembrane region" description="Helical" evidence="1">
    <location>
        <begin position="188"/>
        <end position="214"/>
    </location>
</feature>
<feature type="transmembrane region" description="Helical" evidence="1">
    <location>
        <begin position="279"/>
        <end position="307"/>
    </location>
</feature>
<keyword evidence="1" id="KW-0812">Transmembrane</keyword>
<evidence type="ECO:0000313" key="2">
    <source>
        <dbReference type="EMBL" id="MBB6477940.1"/>
    </source>
</evidence>
<dbReference type="EMBL" id="JACHHI010000004">
    <property type="protein sequence ID" value="MBB6477940.1"/>
    <property type="molecule type" value="Genomic_DNA"/>
</dbReference>
<evidence type="ECO:0000256" key="1">
    <source>
        <dbReference type="SAM" id="Phobius"/>
    </source>
</evidence>
<protein>
    <submittedName>
        <fullName evidence="2">Putative integral membrane protein</fullName>
    </submittedName>
</protein>
<feature type="transmembrane region" description="Helical" evidence="1">
    <location>
        <begin position="328"/>
        <end position="349"/>
    </location>
</feature>
<keyword evidence="1" id="KW-0472">Membrane</keyword>
<sequence length="412" mass="47567">MESIEESVRERAVMPMYRTKCRRALWDIYVVVSSIVWGIYAVLANLVWADYACYLDPKYGPIQYVVFLLFSVLHILLAGWYFAEKKMSKGRPIALCFMACFFLLFGLELFSVSLYMKMMLAWSTARVLGLLCLTGVIIYLSRFLPNVLLEFWEKHTFWGTKIFLLSAIEAIVLIYFQTLVAINETEGVFAWIVCSDALPNIGVIFLLAWFWGILIPDVYREINKYSKTGNRNTVLRDYSKIYFSLSLLLLLGGVLQVNVFELQPNPLWIGLLPEKWSTVWNSIIAVCLDEKSRYIFIGMIPIALLWLKKQIERKESPKKASKITMMAASFLLALSTHMFLGTLLYTALVSEARARNYPFSPVTWSYGGASIPAVLAYLFVWLMLLLVNYYFWKETEKQGFIKNVYEKITKSK</sequence>
<feature type="transmembrane region" description="Helical" evidence="1">
    <location>
        <begin position="61"/>
        <end position="83"/>
    </location>
</feature>
<dbReference type="GeneID" id="93486256"/>
<accession>A0A841R4D5</accession>
<gene>
    <name evidence="2" type="ORF">HNR45_000993</name>
</gene>
<reference evidence="2 3" key="1">
    <citation type="submission" date="2020-08" db="EMBL/GenBank/DDBJ databases">
        <title>Genomic Encyclopedia of Type Strains, Phase IV (KMG-IV): sequencing the most valuable type-strain genomes for metagenomic binning, comparative biology and taxonomic classification.</title>
        <authorList>
            <person name="Goeker M."/>
        </authorList>
    </citation>
    <scope>NUCLEOTIDE SEQUENCE [LARGE SCALE GENOMIC DNA]</scope>
    <source>
        <strain evidence="2 3">DSM 21255</strain>
    </source>
</reference>
<comment type="caution">
    <text evidence="2">The sequence shown here is derived from an EMBL/GenBank/DDBJ whole genome shotgun (WGS) entry which is preliminary data.</text>
</comment>
<feature type="transmembrane region" description="Helical" evidence="1">
    <location>
        <begin position="162"/>
        <end position="182"/>
    </location>
</feature>
<feature type="transmembrane region" description="Helical" evidence="1">
    <location>
        <begin position="95"/>
        <end position="115"/>
    </location>
</feature>
<feature type="transmembrane region" description="Helical" evidence="1">
    <location>
        <begin position="369"/>
        <end position="392"/>
    </location>
</feature>
<evidence type="ECO:0000313" key="3">
    <source>
        <dbReference type="Proteomes" id="UP000591941"/>
    </source>
</evidence>
<dbReference type="Proteomes" id="UP000591941">
    <property type="component" value="Unassembled WGS sequence"/>
</dbReference>
<name>A0A841R4D5_9FIRM</name>
<proteinExistence type="predicted"/>
<feature type="transmembrane region" description="Helical" evidence="1">
    <location>
        <begin position="24"/>
        <end position="49"/>
    </location>
</feature>